<dbReference type="EMBL" id="FUEG01000002">
    <property type="protein sequence ID" value="SJL00916.1"/>
    <property type="molecule type" value="Genomic_DNA"/>
</dbReference>
<evidence type="ECO:0000313" key="2">
    <source>
        <dbReference type="Proteomes" id="UP000219338"/>
    </source>
</evidence>
<protein>
    <submittedName>
        <fullName evidence="1">Uncharacterized protein</fullName>
    </submittedName>
</protein>
<dbReference type="Proteomes" id="UP000219338">
    <property type="component" value="Unassembled WGS sequence"/>
</dbReference>
<reference evidence="2" key="1">
    <citation type="journal article" date="2017" name="Nat. Ecol. Evol.">
        <title>Genome expansion and lineage-specific genetic innovations in the forest pathogenic fungi Armillaria.</title>
        <authorList>
            <person name="Sipos G."/>
            <person name="Prasanna A.N."/>
            <person name="Walter M.C."/>
            <person name="O'Connor E."/>
            <person name="Balint B."/>
            <person name="Krizsan K."/>
            <person name="Kiss B."/>
            <person name="Hess J."/>
            <person name="Varga T."/>
            <person name="Slot J."/>
            <person name="Riley R."/>
            <person name="Boka B."/>
            <person name="Rigling D."/>
            <person name="Barry K."/>
            <person name="Lee J."/>
            <person name="Mihaltcheva S."/>
            <person name="LaButti K."/>
            <person name="Lipzen A."/>
            <person name="Waldron R."/>
            <person name="Moloney N.M."/>
            <person name="Sperisen C."/>
            <person name="Kredics L."/>
            <person name="Vagvoelgyi C."/>
            <person name="Patrignani A."/>
            <person name="Fitzpatrick D."/>
            <person name="Nagy I."/>
            <person name="Doyle S."/>
            <person name="Anderson J.B."/>
            <person name="Grigoriev I.V."/>
            <person name="Gueldener U."/>
            <person name="Muensterkoetter M."/>
            <person name="Nagy L.G."/>
        </authorList>
    </citation>
    <scope>NUCLEOTIDE SEQUENCE [LARGE SCALE GENOMIC DNA]</scope>
    <source>
        <strain evidence="2">C18/9</strain>
    </source>
</reference>
<name>A0A284QWT0_ARMOS</name>
<dbReference type="AlphaFoldDB" id="A0A284QWT0"/>
<gene>
    <name evidence="1" type="ORF">ARMOST_04230</name>
</gene>
<keyword evidence="2" id="KW-1185">Reference proteome</keyword>
<accession>A0A284QWT0</accession>
<sequence length="99" mass="11140">MITECIVLRRDHNRHPFIRVMRRLQRPALDVSGHNNLHITSMSGLVRNGPEPIQACIESDCFSCSNGRHFSEQTAECYGVLLNYCIKRMPASSAHVSTG</sequence>
<organism evidence="1 2">
    <name type="scientific">Armillaria ostoyae</name>
    <name type="common">Armillaria root rot fungus</name>
    <dbReference type="NCBI Taxonomy" id="47428"/>
    <lineage>
        <taxon>Eukaryota</taxon>
        <taxon>Fungi</taxon>
        <taxon>Dikarya</taxon>
        <taxon>Basidiomycota</taxon>
        <taxon>Agaricomycotina</taxon>
        <taxon>Agaricomycetes</taxon>
        <taxon>Agaricomycetidae</taxon>
        <taxon>Agaricales</taxon>
        <taxon>Marasmiineae</taxon>
        <taxon>Physalacriaceae</taxon>
        <taxon>Armillaria</taxon>
    </lineage>
</organism>
<proteinExistence type="predicted"/>
<evidence type="ECO:0000313" key="1">
    <source>
        <dbReference type="EMBL" id="SJL00916.1"/>
    </source>
</evidence>